<gene>
    <name evidence="1" type="ORF">S06H3_66446</name>
</gene>
<proteinExistence type="predicted"/>
<feature type="non-terminal residue" evidence="1">
    <location>
        <position position="59"/>
    </location>
</feature>
<dbReference type="AlphaFoldDB" id="X1RVX8"/>
<accession>X1RVX8</accession>
<protein>
    <submittedName>
        <fullName evidence="1">Uncharacterized protein</fullName>
    </submittedName>
</protein>
<comment type="caution">
    <text evidence="1">The sequence shown here is derived from an EMBL/GenBank/DDBJ whole genome shotgun (WGS) entry which is preliminary data.</text>
</comment>
<name>X1RVX8_9ZZZZ</name>
<dbReference type="EMBL" id="BARV01045286">
    <property type="protein sequence ID" value="GAI67355.1"/>
    <property type="molecule type" value="Genomic_DNA"/>
</dbReference>
<reference evidence="1" key="1">
    <citation type="journal article" date="2014" name="Front. Microbiol.">
        <title>High frequency of phylogenetically diverse reductive dehalogenase-homologous genes in deep subseafloor sedimentary metagenomes.</title>
        <authorList>
            <person name="Kawai M."/>
            <person name="Futagami T."/>
            <person name="Toyoda A."/>
            <person name="Takaki Y."/>
            <person name="Nishi S."/>
            <person name="Hori S."/>
            <person name="Arai W."/>
            <person name="Tsubouchi T."/>
            <person name="Morono Y."/>
            <person name="Uchiyama I."/>
            <person name="Ito T."/>
            <person name="Fujiyama A."/>
            <person name="Inagaki F."/>
            <person name="Takami H."/>
        </authorList>
    </citation>
    <scope>NUCLEOTIDE SEQUENCE</scope>
    <source>
        <strain evidence="1">Expedition CK06-06</strain>
    </source>
</reference>
<organism evidence="1">
    <name type="scientific">marine sediment metagenome</name>
    <dbReference type="NCBI Taxonomy" id="412755"/>
    <lineage>
        <taxon>unclassified sequences</taxon>
        <taxon>metagenomes</taxon>
        <taxon>ecological metagenomes</taxon>
    </lineage>
</organism>
<feature type="non-terminal residue" evidence="1">
    <location>
        <position position="1"/>
    </location>
</feature>
<evidence type="ECO:0000313" key="1">
    <source>
        <dbReference type="EMBL" id="GAI67355.1"/>
    </source>
</evidence>
<sequence length="59" mass="6597">DVLVAVVNADEIRHFEVVAKGGDITKVIEVKPKFHGRSVKAKVIEEYKNVEDERAVAFC</sequence>